<dbReference type="InterPro" id="IPR042099">
    <property type="entry name" value="ANL_N_sf"/>
</dbReference>
<sequence>MAIAQPTIKHLYQSLQQSVEARGEHAAICFEGHRYSYAQFNHSVSLNILCLAENFKLKKGDVIVLALGNRPEFCSLFYAAMALGVIVVPLSTKLKSDDSQNILDSVDAEVVFFDPEYQPWLASPSQTKPDHRISLSDWQFMLRNADNHTLPSPITDTAITSDDIAAIIYTSGTTGSPKGAAITHGNFLHAITAYQQTLNLTSKDSTILPIPICHITGLSALLCLFIHIGGTIHLHQRFNADEILKAISQYEITFLHGSPTVFILLTQEAEKHLTEYHYSSLRMIACGAGHLNIGIINKLSELFPNTEIRPIYGLTETTSPASIFPLDARESNKVGSSGLPIAGLECQIRDDSNRLLTTNEIGHLWLRGPVVIKEYWKNPQANQQYFQDGWFYTGDIASLDSDNYLFIKDRSKDMINRGGEKIYCIEIENLISNYPGVKDIAIVPKHSEIYGEEAVAYIVAHQDSPLVSDNISQWLSDKIAKFKIPSKIIFIPELPKNTNGKTNKLLLRQKANLIN</sequence>
<dbReference type="Gene3D" id="3.30.300.30">
    <property type="match status" value="1"/>
</dbReference>
<dbReference type="GO" id="GO:0031956">
    <property type="term" value="F:medium-chain fatty acid-CoA ligase activity"/>
    <property type="evidence" value="ECO:0007669"/>
    <property type="project" value="TreeGrafter"/>
</dbReference>
<proteinExistence type="inferred from homology"/>
<dbReference type="Gene3D" id="3.40.50.12780">
    <property type="entry name" value="N-terminal domain of ligase-like"/>
    <property type="match status" value="1"/>
</dbReference>
<protein>
    <submittedName>
        <fullName evidence="5">Long-chain fatty acid--CoA ligase</fullName>
    </submittedName>
</protein>
<organism evidence="5 6">
    <name type="scientific">Budvicia aquatica</name>
    <dbReference type="NCBI Taxonomy" id="82979"/>
    <lineage>
        <taxon>Bacteria</taxon>
        <taxon>Pseudomonadati</taxon>
        <taxon>Pseudomonadota</taxon>
        <taxon>Gammaproteobacteria</taxon>
        <taxon>Enterobacterales</taxon>
        <taxon>Budviciaceae</taxon>
        <taxon>Budvicia</taxon>
    </lineage>
</organism>
<keyword evidence="6" id="KW-1185">Reference proteome</keyword>
<dbReference type="InterPro" id="IPR020845">
    <property type="entry name" value="AMP-binding_CS"/>
</dbReference>
<reference evidence="6" key="1">
    <citation type="submission" date="2017-09" db="EMBL/GenBank/DDBJ databases">
        <title>FDA dAtabase for Regulatory Grade micrObial Sequences (FDA-ARGOS): Supporting development and validation of Infectious Disease Dx tests.</title>
        <authorList>
            <person name="Minogue T."/>
            <person name="Wolcott M."/>
            <person name="Wasieloski L."/>
            <person name="Aguilar W."/>
            <person name="Moore D."/>
            <person name="Tallon L."/>
            <person name="Sadzewicz L."/>
            <person name="Ott S."/>
            <person name="Zhao X."/>
            <person name="Nagaraj S."/>
            <person name="Vavikolanu K."/>
            <person name="Aluvathingal J."/>
            <person name="Nadendla S."/>
            <person name="Sichtig H."/>
        </authorList>
    </citation>
    <scope>NUCLEOTIDE SEQUENCE [LARGE SCALE GENOMIC DNA]</scope>
    <source>
        <strain evidence="6">FDAARGOS_387</strain>
    </source>
</reference>
<dbReference type="STRING" id="1111728.GCA_000427805_03672"/>
<dbReference type="InterPro" id="IPR045851">
    <property type="entry name" value="AMP-bd_C_sf"/>
</dbReference>
<dbReference type="AlphaFoldDB" id="A0A2C6DHF0"/>
<dbReference type="Proteomes" id="UP000224974">
    <property type="component" value="Unassembled WGS sequence"/>
</dbReference>
<gene>
    <name evidence="5" type="ORF">CRN84_00165</name>
</gene>
<dbReference type="PANTHER" id="PTHR43201:SF5">
    <property type="entry name" value="MEDIUM-CHAIN ACYL-COA LIGASE ACSF2, MITOCHONDRIAL"/>
    <property type="match status" value="1"/>
</dbReference>
<evidence type="ECO:0000313" key="6">
    <source>
        <dbReference type="Proteomes" id="UP000224974"/>
    </source>
</evidence>
<evidence type="ECO:0000256" key="1">
    <source>
        <dbReference type="ARBA" id="ARBA00006432"/>
    </source>
</evidence>
<evidence type="ECO:0000256" key="2">
    <source>
        <dbReference type="ARBA" id="ARBA00022598"/>
    </source>
</evidence>
<dbReference type="InterPro" id="IPR025110">
    <property type="entry name" value="AMP-bd_C"/>
</dbReference>
<dbReference type="InterPro" id="IPR000873">
    <property type="entry name" value="AMP-dep_synth/lig_dom"/>
</dbReference>
<keyword evidence="2 5" id="KW-0436">Ligase</keyword>
<evidence type="ECO:0000259" key="3">
    <source>
        <dbReference type="Pfam" id="PF00501"/>
    </source>
</evidence>
<name>A0A2C6DHF0_9GAMM</name>
<dbReference type="RefSeq" id="WP_029095707.1">
    <property type="nucleotide sequence ID" value="NZ_PDDX01000001.1"/>
</dbReference>
<feature type="domain" description="AMP-binding enzyme C-terminal" evidence="4">
    <location>
        <begin position="426"/>
        <end position="501"/>
    </location>
</feature>
<dbReference type="OrthoDB" id="9766486at2"/>
<evidence type="ECO:0000259" key="4">
    <source>
        <dbReference type="Pfam" id="PF13193"/>
    </source>
</evidence>
<dbReference type="EMBL" id="PDDX01000001">
    <property type="protein sequence ID" value="PHI27855.1"/>
    <property type="molecule type" value="Genomic_DNA"/>
</dbReference>
<dbReference type="PANTHER" id="PTHR43201">
    <property type="entry name" value="ACYL-COA SYNTHETASE"/>
    <property type="match status" value="1"/>
</dbReference>
<dbReference type="Pfam" id="PF13193">
    <property type="entry name" value="AMP-binding_C"/>
    <property type="match status" value="1"/>
</dbReference>
<dbReference type="GO" id="GO:0006631">
    <property type="term" value="P:fatty acid metabolic process"/>
    <property type="evidence" value="ECO:0007669"/>
    <property type="project" value="TreeGrafter"/>
</dbReference>
<dbReference type="SUPFAM" id="SSF56801">
    <property type="entry name" value="Acetyl-CoA synthetase-like"/>
    <property type="match status" value="1"/>
</dbReference>
<comment type="similarity">
    <text evidence="1">Belongs to the ATP-dependent AMP-binding enzyme family.</text>
</comment>
<comment type="caution">
    <text evidence="5">The sequence shown here is derived from an EMBL/GenBank/DDBJ whole genome shotgun (WGS) entry which is preliminary data.</text>
</comment>
<dbReference type="Pfam" id="PF00501">
    <property type="entry name" value="AMP-binding"/>
    <property type="match status" value="1"/>
</dbReference>
<accession>A0A2C6DHF0</accession>
<dbReference type="PROSITE" id="PS00455">
    <property type="entry name" value="AMP_BINDING"/>
    <property type="match status" value="1"/>
</dbReference>
<feature type="domain" description="AMP-dependent synthetase/ligase" evidence="3">
    <location>
        <begin position="16"/>
        <end position="376"/>
    </location>
</feature>
<evidence type="ECO:0000313" key="5">
    <source>
        <dbReference type="EMBL" id="PHI27855.1"/>
    </source>
</evidence>